<feature type="transmembrane region" description="Helical" evidence="2">
    <location>
        <begin position="77"/>
        <end position="101"/>
    </location>
</feature>
<protein>
    <submittedName>
        <fullName evidence="3">Uncharacterized protein</fullName>
    </submittedName>
</protein>
<keyword evidence="2" id="KW-0812">Transmembrane</keyword>
<dbReference type="InterPro" id="IPR047928">
    <property type="entry name" value="Perm_prefix_1"/>
</dbReference>
<feature type="transmembrane region" description="Helical" evidence="2">
    <location>
        <begin position="207"/>
        <end position="237"/>
    </location>
</feature>
<keyword evidence="2" id="KW-0472">Membrane</keyword>
<reference evidence="3 4" key="1">
    <citation type="submission" date="2018-07" db="EMBL/GenBank/DDBJ databases">
        <title>Genomic Encyclopedia of Type Strains, Phase III (KMG-III): the genomes of soil and plant-associated and newly described type strains.</title>
        <authorList>
            <person name="Whitman W."/>
        </authorList>
    </citation>
    <scope>NUCLEOTIDE SEQUENCE [LARGE SCALE GENOMIC DNA]</scope>
    <source>
        <strain evidence="3 4">CECT 7506</strain>
    </source>
</reference>
<dbReference type="EMBL" id="QPJD01000058">
    <property type="protein sequence ID" value="RCW39723.1"/>
    <property type="molecule type" value="Genomic_DNA"/>
</dbReference>
<evidence type="ECO:0000256" key="1">
    <source>
        <dbReference type="SAM" id="Coils"/>
    </source>
</evidence>
<accession>A0A368VGE7</accession>
<evidence type="ECO:0000313" key="4">
    <source>
        <dbReference type="Proteomes" id="UP000252415"/>
    </source>
</evidence>
<evidence type="ECO:0000313" key="3">
    <source>
        <dbReference type="EMBL" id="RCW39723.1"/>
    </source>
</evidence>
<dbReference type="NCBIfam" id="NF038403">
    <property type="entry name" value="perm_prefix_1"/>
    <property type="match status" value="1"/>
</dbReference>
<organism evidence="3 4">
    <name type="scientific">Paenibacillus prosopidis</name>
    <dbReference type="NCBI Taxonomy" id="630520"/>
    <lineage>
        <taxon>Bacteria</taxon>
        <taxon>Bacillati</taxon>
        <taxon>Bacillota</taxon>
        <taxon>Bacilli</taxon>
        <taxon>Bacillales</taxon>
        <taxon>Paenibacillaceae</taxon>
        <taxon>Paenibacillus</taxon>
    </lineage>
</organism>
<keyword evidence="1" id="KW-0175">Coiled coil</keyword>
<dbReference type="AlphaFoldDB" id="A0A368VGE7"/>
<gene>
    <name evidence="3" type="ORF">DFP97_1584</name>
</gene>
<comment type="caution">
    <text evidence="3">The sequence shown here is derived from an EMBL/GenBank/DDBJ whole genome shotgun (WGS) entry which is preliminary data.</text>
</comment>
<keyword evidence="4" id="KW-1185">Reference proteome</keyword>
<dbReference type="RefSeq" id="WP_114384341.1">
    <property type="nucleotide sequence ID" value="NZ_QPJD01000058.1"/>
</dbReference>
<dbReference type="Proteomes" id="UP000252415">
    <property type="component" value="Unassembled WGS sequence"/>
</dbReference>
<keyword evidence="2" id="KW-1133">Transmembrane helix</keyword>
<feature type="transmembrane region" description="Helical" evidence="2">
    <location>
        <begin position="244"/>
        <end position="264"/>
    </location>
</feature>
<proteinExistence type="predicted"/>
<evidence type="ECO:0000256" key="2">
    <source>
        <dbReference type="SAM" id="Phobius"/>
    </source>
</evidence>
<feature type="coiled-coil region" evidence="1">
    <location>
        <begin position="8"/>
        <end position="35"/>
    </location>
</feature>
<dbReference type="OrthoDB" id="9816425at2"/>
<name>A0A368VGE7_9BACL</name>
<sequence>MKQIEAFVDSVYQNARGNKKEIKELKAEMRSHLLEAVHELKKEGISEQEAVQLAIERFGGEQELRSEISQLYHKQKLFAKGVLFAALIALIVAIFSFQFLYQRDDLNSNDFPHRINEKIIDSLKDHESITEEVKKEVESIVQSNKRVHKIEIYNTKGLEGDELFNYLEDSKPIYSYSEEVNTPKWLWAGYNRGGNGMGNWFVYTSAFGYYVISYLILVLGIALYWALFTIWAIVYAFHTTRKVSILWTLIFLFFNIIGFAGFLLTNKKFRNFNVFNSSP</sequence>